<evidence type="ECO:0000256" key="1">
    <source>
        <dbReference type="SAM" id="SignalP"/>
    </source>
</evidence>
<accession>A0A2S8EZV4</accession>
<evidence type="ECO:0000313" key="2">
    <source>
        <dbReference type="EMBL" id="PQO25438.1"/>
    </source>
</evidence>
<sequence>MKFSLTPLLTLLLSALLVSSTWAERPNAARIVSDQTFAFLRVANTPDFIAKMEQTAIGKAANDPQMQPFVSGIWQTLKQSAANAEERSGIMLEELLSIPQGELVAGVVAMQEGQPGVVIMCDLGEDTRVIEKVVSLLETVAGNDGALIERSEFKGAQITLIRGNNGPLAICIHENVLLLSNRIEVVEDTLEHWSGDREDSLASDDRFTTIVSSSRGTKDEPAQMIWYVNPIDALRTITKNQPGGSYVMGFLPVLGLDGVKAIGGSYIAATEDFDTIGHLHIMLERPRTGVIEMIALKNASTEPEGWVPEDVTNYMTSNWDVDKSYGALENLYDSIFGEGKLAEDIDRRINQRTGIDFKTEIIENLEGKFTLVQWYEPPARINSQATFIAAKIKDRAQMQKTLDRIVESLPRLNDVVEKRNFGDATFYQANVADAPIPEDVPEDRRQRMENRRALRPEPCFGLIGDYLFFADRPGIVEHVTMTFGGDSPRLADDLSFKLVLNKLQAHAGERKVAMVSFARPEESLRMVYELVQADSTRTFIGQRAERNDFFKNLQGNLDANPLPDFNVISQYLAPSGAIMVDDETGLHWIGFSLKRDTE</sequence>
<dbReference type="EMBL" id="PUIA01000081">
    <property type="protein sequence ID" value="PQO25438.1"/>
    <property type="molecule type" value="Genomic_DNA"/>
</dbReference>
<keyword evidence="1" id="KW-0732">Signal</keyword>
<feature type="signal peptide" evidence="1">
    <location>
        <begin position="1"/>
        <end position="23"/>
    </location>
</feature>
<dbReference type="RefSeq" id="WP_105358810.1">
    <property type="nucleotide sequence ID" value="NZ_PUIA01000081.1"/>
</dbReference>
<comment type="caution">
    <text evidence="2">The sequence shown here is derived from an EMBL/GenBank/DDBJ whole genome shotgun (WGS) entry which is preliminary data.</text>
</comment>
<evidence type="ECO:0008006" key="4">
    <source>
        <dbReference type="Google" id="ProtNLM"/>
    </source>
</evidence>
<dbReference type="OrthoDB" id="253793at2"/>
<reference evidence="2 3" key="1">
    <citation type="submission" date="2018-02" db="EMBL/GenBank/DDBJ databases">
        <title>Comparative genomes isolates from brazilian mangrove.</title>
        <authorList>
            <person name="Araujo J.E."/>
            <person name="Taketani R.G."/>
            <person name="Silva M.C.P."/>
            <person name="Loureco M.V."/>
            <person name="Andreote F.D."/>
        </authorList>
    </citation>
    <scope>NUCLEOTIDE SEQUENCE [LARGE SCALE GENOMIC DNA]</scope>
    <source>
        <strain evidence="2 3">HEX-2 MGV</strain>
    </source>
</reference>
<gene>
    <name evidence="2" type="ORF">C5Y96_24155</name>
</gene>
<protein>
    <recommendedName>
        <fullName evidence="4">DUF3352 domain-containing protein</fullName>
    </recommendedName>
</protein>
<feature type="chain" id="PRO_5015723819" description="DUF3352 domain-containing protein" evidence="1">
    <location>
        <begin position="24"/>
        <end position="598"/>
    </location>
</feature>
<evidence type="ECO:0000313" key="3">
    <source>
        <dbReference type="Proteomes" id="UP000240009"/>
    </source>
</evidence>
<proteinExistence type="predicted"/>
<organism evidence="2 3">
    <name type="scientific">Blastopirellula marina</name>
    <dbReference type="NCBI Taxonomy" id="124"/>
    <lineage>
        <taxon>Bacteria</taxon>
        <taxon>Pseudomonadati</taxon>
        <taxon>Planctomycetota</taxon>
        <taxon>Planctomycetia</taxon>
        <taxon>Pirellulales</taxon>
        <taxon>Pirellulaceae</taxon>
        <taxon>Blastopirellula</taxon>
    </lineage>
</organism>
<dbReference type="Proteomes" id="UP000240009">
    <property type="component" value="Unassembled WGS sequence"/>
</dbReference>
<name>A0A2S8EZV4_9BACT</name>
<dbReference type="AlphaFoldDB" id="A0A2S8EZV4"/>